<dbReference type="AlphaFoldDB" id="A0A8H7CEN0"/>
<gene>
    <name evidence="2" type="ORF">MVEN_02385000</name>
</gene>
<evidence type="ECO:0000256" key="1">
    <source>
        <dbReference type="SAM" id="MobiDB-lite"/>
    </source>
</evidence>
<organism evidence="2 3">
    <name type="scientific">Mycena venus</name>
    <dbReference type="NCBI Taxonomy" id="2733690"/>
    <lineage>
        <taxon>Eukaryota</taxon>
        <taxon>Fungi</taxon>
        <taxon>Dikarya</taxon>
        <taxon>Basidiomycota</taxon>
        <taxon>Agaricomycotina</taxon>
        <taxon>Agaricomycetes</taxon>
        <taxon>Agaricomycetidae</taxon>
        <taxon>Agaricales</taxon>
        <taxon>Marasmiineae</taxon>
        <taxon>Mycenaceae</taxon>
        <taxon>Mycena</taxon>
    </lineage>
</organism>
<comment type="caution">
    <text evidence="2">The sequence shown here is derived from an EMBL/GenBank/DDBJ whole genome shotgun (WGS) entry which is preliminary data.</text>
</comment>
<dbReference type="Proteomes" id="UP000620124">
    <property type="component" value="Unassembled WGS sequence"/>
</dbReference>
<reference evidence="2" key="1">
    <citation type="submission" date="2020-05" db="EMBL/GenBank/DDBJ databases">
        <title>Mycena genomes resolve the evolution of fungal bioluminescence.</title>
        <authorList>
            <person name="Tsai I.J."/>
        </authorList>
    </citation>
    <scope>NUCLEOTIDE SEQUENCE</scope>
    <source>
        <strain evidence="2">CCC161011</strain>
    </source>
</reference>
<protein>
    <submittedName>
        <fullName evidence="2">Uncharacterized protein</fullName>
    </submittedName>
</protein>
<sequence>MQHMPSHSAGICPVFIPSYLKPLSSLLPTVAVKTKNAPSLFVSLGRQRQSYATMPTPTLRCRSSDDATIVLPMHLIRTIELIDADILTSRMHLLALVPAIPLRPPRPHLRLARPMATTISPLRTGLPASVKRAGCLRHDLRLPLKPGRPPLPSSTSCKSDARPPVQ</sequence>
<accession>A0A8H7CEN0</accession>
<proteinExistence type="predicted"/>
<name>A0A8H7CEN0_9AGAR</name>
<evidence type="ECO:0000313" key="3">
    <source>
        <dbReference type="Proteomes" id="UP000620124"/>
    </source>
</evidence>
<evidence type="ECO:0000313" key="2">
    <source>
        <dbReference type="EMBL" id="KAF7333192.1"/>
    </source>
</evidence>
<feature type="region of interest" description="Disordered" evidence="1">
    <location>
        <begin position="140"/>
        <end position="166"/>
    </location>
</feature>
<dbReference type="EMBL" id="JACAZI010000030">
    <property type="protein sequence ID" value="KAF7333192.1"/>
    <property type="molecule type" value="Genomic_DNA"/>
</dbReference>
<keyword evidence="3" id="KW-1185">Reference proteome</keyword>